<proteinExistence type="predicted"/>
<dbReference type="OrthoDB" id="9784014at2"/>
<protein>
    <submittedName>
        <fullName evidence="2">Uncharacterized protein</fullName>
    </submittedName>
</protein>
<feature type="transmembrane region" description="Helical" evidence="1">
    <location>
        <begin position="405"/>
        <end position="426"/>
    </location>
</feature>
<dbReference type="Proteomes" id="UP000193870">
    <property type="component" value="Unassembled WGS sequence"/>
</dbReference>
<feature type="transmembrane region" description="Helical" evidence="1">
    <location>
        <begin position="310"/>
        <end position="333"/>
    </location>
</feature>
<reference evidence="2 3" key="1">
    <citation type="submission" date="2017-03" db="EMBL/GenBank/DDBJ databases">
        <authorList>
            <person name="Afonso C.L."/>
            <person name="Miller P.J."/>
            <person name="Scott M.A."/>
            <person name="Spackman E."/>
            <person name="Goraichik I."/>
            <person name="Dimitrov K.M."/>
            <person name="Suarez D.L."/>
            <person name="Swayne D.E."/>
        </authorList>
    </citation>
    <scope>NUCLEOTIDE SEQUENCE [LARGE SCALE GENOMIC DNA]</scope>
    <source>
        <strain evidence="2 3">CECT 7066</strain>
    </source>
</reference>
<evidence type="ECO:0000256" key="1">
    <source>
        <dbReference type="SAM" id="Phobius"/>
    </source>
</evidence>
<keyword evidence="1" id="KW-0812">Transmembrane</keyword>
<dbReference type="STRING" id="315423.SAMN04488020_102413"/>
<dbReference type="AlphaFoldDB" id="A0A1Y5RSQ9"/>
<dbReference type="EMBL" id="FWFV01000002">
    <property type="protein sequence ID" value="SLN24520.1"/>
    <property type="molecule type" value="Genomic_DNA"/>
</dbReference>
<keyword evidence="1" id="KW-1133">Transmembrane helix</keyword>
<sequence>MRDLWDGLSVGTQDILTAIALALPILIVGFVILRGFAPWPLIRALAARFRLPVVLFVLLVAVSVGTGLGLVAQERALRHGTAQAADKFDLVVAAPGSEITMLMAAVFLQPSDVPLVDGPTFAEVANARDVDLAAPLAFGDSADGAPVVGTIADFVTHLTDGGIEGRMWQETSEAVVGAASPFAIGDTIVPAHGIGDAVEEGAHGDLSYTVIGRMAPTGSPWDRAVLVPVEAVWEAHGLAPGHAPDSPTQLGPPFDPDYFPGTPAIVIRAENLAANYGLRAQFQGTGETMAFFPGAVLSQLYTIMGDVRQAMSVLSIVSQLLVAASVLVGLYLLGRLIRRQLALLRALGAPARFVFAVVWGFATSILVTGAILGIGVGYGAAAVLSRIVSERTDILVEAGIGWTEIHLAIGFASAASMAALIGAWGATRVGIVGALRG</sequence>
<feature type="transmembrane region" description="Helical" evidence="1">
    <location>
        <begin position="49"/>
        <end position="72"/>
    </location>
</feature>
<organism evidence="2 3">
    <name type="scientific">Palleronia marisminoris</name>
    <dbReference type="NCBI Taxonomy" id="315423"/>
    <lineage>
        <taxon>Bacteria</taxon>
        <taxon>Pseudomonadati</taxon>
        <taxon>Pseudomonadota</taxon>
        <taxon>Alphaproteobacteria</taxon>
        <taxon>Rhodobacterales</taxon>
        <taxon>Roseobacteraceae</taxon>
        <taxon>Palleronia</taxon>
    </lineage>
</organism>
<keyword evidence="1" id="KW-0472">Membrane</keyword>
<evidence type="ECO:0000313" key="2">
    <source>
        <dbReference type="EMBL" id="SLN24520.1"/>
    </source>
</evidence>
<dbReference type="InterPro" id="IPR051125">
    <property type="entry name" value="ABC-4/HrtB_transporter"/>
</dbReference>
<feature type="transmembrane region" description="Helical" evidence="1">
    <location>
        <begin position="15"/>
        <end position="37"/>
    </location>
</feature>
<gene>
    <name evidence="2" type="ORF">PAM7066_00868</name>
</gene>
<accession>A0A1Y5RSQ9</accession>
<dbReference type="RefSeq" id="WP_085852906.1">
    <property type="nucleotide sequence ID" value="NZ_FOPF01000002.1"/>
</dbReference>
<keyword evidence="3" id="KW-1185">Reference proteome</keyword>
<name>A0A1Y5RSQ9_9RHOB</name>
<feature type="transmembrane region" description="Helical" evidence="1">
    <location>
        <begin position="353"/>
        <end position="385"/>
    </location>
</feature>
<dbReference type="PANTHER" id="PTHR43738:SF2">
    <property type="entry name" value="ABC TRANSPORTER PERMEASE"/>
    <property type="match status" value="1"/>
</dbReference>
<dbReference type="PANTHER" id="PTHR43738">
    <property type="entry name" value="ABC TRANSPORTER, MEMBRANE PROTEIN"/>
    <property type="match status" value="1"/>
</dbReference>
<evidence type="ECO:0000313" key="3">
    <source>
        <dbReference type="Proteomes" id="UP000193870"/>
    </source>
</evidence>